<dbReference type="Proteomes" id="UP000198287">
    <property type="component" value="Unassembled WGS sequence"/>
</dbReference>
<dbReference type="AlphaFoldDB" id="A0A226EGZ8"/>
<protein>
    <submittedName>
        <fullName evidence="2">Uncharacterized protein</fullName>
    </submittedName>
</protein>
<feature type="signal peptide" evidence="1">
    <location>
        <begin position="1"/>
        <end position="25"/>
    </location>
</feature>
<keyword evidence="1" id="KW-0732">Signal</keyword>
<organism evidence="2 3">
    <name type="scientific">Folsomia candida</name>
    <name type="common">Springtail</name>
    <dbReference type="NCBI Taxonomy" id="158441"/>
    <lineage>
        <taxon>Eukaryota</taxon>
        <taxon>Metazoa</taxon>
        <taxon>Ecdysozoa</taxon>
        <taxon>Arthropoda</taxon>
        <taxon>Hexapoda</taxon>
        <taxon>Collembola</taxon>
        <taxon>Entomobryomorpha</taxon>
        <taxon>Isotomoidea</taxon>
        <taxon>Isotomidae</taxon>
        <taxon>Proisotominae</taxon>
        <taxon>Folsomia</taxon>
    </lineage>
</organism>
<evidence type="ECO:0000313" key="2">
    <source>
        <dbReference type="EMBL" id="OXA56498.1"/>
    </source>
</evidence>
<keyword evidence="3" id="KW-1185">Reference proteome</keyword>
<name>A0A226EGZ8_FOLCA</name>
<dbReference type="EMBL" id="LNIX01000004">
    <property type="protein sequence ID" value="OXA56498.1"/>
    <property type="molecule type" value="Genomic_DNA"/>
</dbReference>
<evidence type="ECO:0000313" key="3">
    <source>
        <dbReference type="Proteomes" id="UP000198287"/>
    </source>
</evidence>
<proteinExistence type="predicted"/>
<feature type="chain" id="PRO_5013257231" evidence="1">
    <location>
        <begin position="26"/>
        <end position="263"/>
    </location>
</feature>
<evidence type="ECO:0000256" key="1">
    <source>
        <dbReference type="SAM" id="SignalP"/>
    </source>
</evidence>
<comment type="caution">
    <text evidence="2">The sequence shown here is derived from an EMBL/GenBank/DDBJ whole genome shotgun (WGS) entry which is preliminary data.</text>
</comment>
<dbReference type="OrthoDB" id="10539546at2759"/>
<reference evidence="2 3" key="1">
    <citation type="submission" date="2015-12" db="EMBL/GenBank/DDBJ databases">
        <title>The genome of Folsomia candida.</title>
        <authorList>
            <person name="Faddeeva A."/>
            <person name="Derks M.F."/>
            <person name="Anvar Y."/>
            <person name="Smit S."/>
            <person name="Van Straalen N."/>
            <person name="Roelofs D."/>
        </authorList>
    </citation>
    <scope>NUCLEOTIDE SEQUENCE [LARGE SCALE GENOMIC DNA]</scope>
    <source>
        <strain evidence="2 3">VU population</strain>
        <tissue evidence="2">Whole body</tissue>
    </source>
</reference>
<sequence length="263" mass="29822">MKGTLTGNALGVLIILTLQILSVTCEISRVHQLIYKNQIPAKEWVKPQSGAITLSEGEQIALEVTNQLLPPPELSQKISDELKLIKYKYRVVSKISHQRKWVPGELISTKITAEQIRQVNSSSEYGPLVNVTTIDLLPFYIVSILSFNKPYNPLVLGEMLKFQYGFSSSPNSVYYDGDDIFYDLSSKTYIFKRRGCVDQEAVSTDSPPPRRRNDGVTCGEDSKHYWEFVVTDDDNVRLVKEYDIDGDGNRSFNRKYNSLAIIN</sequence>
<dbReference type="OMA" id="RNITHNR"/>
<accession>A0A226EGZ8</accession>
<gene>
    <name evidence="2" type="ORF">Fcan01_10018</name>
</gene>